<dbReference type="PANTHER" id="PTHR12297">
    <property type="entry name" value="HYPOXIA-INDUCBILE GENE 1 HIG1 -RELATED"/>
    <property type="match status" value="1"/>
</dbReference>
<dbReference type="GO" id="GO:0031966">
    <property type="term" value="C:mitochondrial membrane"/>
    <property type="evidence" value="ECO:0007669"/>
    <property type="project" value="UniProtKB-SubCell"/>
</dbReference>
<evidence type="ECO:0000259" key="8">
    <source>
        <dbReference type="PROSITE" id="PS51503"/>
    </source>
</evidence>
<feature type="transmembrane region" description="Helical" evidence="7">
    <location>
        <begin position="270"/>
        <end position="289"/>
    </location>
</feature>
<evidence type="ECO:0000256" key="7">
    <source>
        <dbReference type="SAM" id="Phobius"/>
    </source>
</evidence>
<dbReference type="Pfam" id="PF06388">
    <property type="entry name" value="DUF1075"/>
    <property type="match status" value="1"/>
</dbReference>
<evidence type="ECO:0000256" key="1">
    <source>
        <dbReference type="ARBA" id="ARBA00004167"/>
    </source>
</evidence>
<name>A0A1I7W7F1_HETBA</name>
<organism evidence="9 10">
    <name type="scientific">Heterorhabditis bacteriophora</name>
    <name type="common">Entomopathogenic nematode worm</name>
    <dbReference type="NCBI Taxonomy" id="37862"/>
    <lineage>
        <taxon>Eukaryota</taxon>
        <taxon>Metazoa</taxon>
        <taxon>Ecdysozoa</taxon>
        <taxon>Nematoda</taxon>
        <taxon>Chromadorea</taxon>
        <taxon>Rhabditida</taxon>
        <taxon>Rhabditina</taxon>
        <taxon>Rhabditomorpha</taxon>
        <taxon>Strongyloidea</taxon>
        <taxon>Heterorhabditidae</taxon>
        <taxon>Heterorhabditis</taxon>
    </lineage>
</organism>
<dbReference type="PROSITE" id="PS51503">
    <property type="entry name" value="HIG1"/>
    <property type="match status" value="1"/>
</dbReference>
<dbReference type="Gene3D" id="6.10.140.1320">
    <property type="match status" value="1"/>
</dbReference>
<evidence type="ECO:0000256" key="5">
    <source>
        <dbReference type="ARBA" id="ARBA00022989"/>
    </source>
</evidence>
<comment type="similarity">
    <text evidence="3">Belongs to the UPF0389 family.</text>
</comment>
<feature type="transmembrane region" description="Helical" evidence="7">
    <location>
        <begin position="230"/>
        <end position="249"/>
    </location>
</feature>
<feature type="transmembrane region" description="Helical" evidence="7">
    <location>
        <begin position="12"/>
        <end position="30"/>
    </location>
</feature>
<feature type="transmembrane region" description="Helical" evidence="7">
    <location>
        <begin position="107"/>
        <end position="124"/>
    </location>
</feature>
<dbReference type="PANTHER" id="PTHR12297:SF17">
    <property type="entry name" value="HIG1 DOMAIN-CONTAINING PROTEIN"/>
    <property type="match status" value="1"/>
</dbReference>
<keyword evidence="4 7" id="KW-0812">Transmembrane</keyword>
<dbReference type="AlphaFoldDB" id="A0A1I7W7F1"/>
<dbReference type="GO" id="GO:0097250">
    <property type="term" value="P:mitochondrial respirasome assembly"/>
    <property type="evidence" value="ECO:0007669"/>
    <property type="project" value="TreeGrafter"/>
</dbReference>
<keyword evidence="9" id="KW-1185">Reference proteome</keyword>
<evidence type="ECO:0000256" key="4">
    <source>
        <dbReference type="ARBA" id="ARBA00022692"/>
    </source>
</evidence>
<keyword evidence="5 7" id="KW-1133">Transmembrane helix</keyword>
<dbReference type="InterPro" id="IPR007667">
    <property type="entry name" value="Hypoxia_induced_domain"/>
</dbReference>
<dbReference type="Pfam" id="PF04588">
    <property type="entry name" value="HIG_1_N"/>
    <property type="match status" value="1"/>
</dbReference>
<reference evidence="10" key="1">
    <citation type="submission" date="2016-11" db="UniProtKB">
        <authorList>
            <consortium name="WormBaseParasite"/>
        </authorList>
    </citation>
    <scope>IDENTIFICATION</scope>
</reference>
<keyword evidence="6 7" id="KW-0472">Membrane</keyword>
<proteinExistence type="inferred from homology"/>
<dbReference type="Proteomes" id="UP000095283">
    <property type="component" value="Unplaced"/>
</dbReference>
<comment type="subcellular location">
    <subcellularLocation>
        <location evidence="1">Membrane</location>
        <topology evidence="1">Single-pass membrane protein</topology>
    </subcellularLocation>
    <subcellularLocation>
        <location evidence="2">Mitochondrion membrane</location>
    </subcellularLocation>
</comment>
<evidence type="ECO:0000313" key="9">
    <source>
        <dbReference type="Proteomes" id="UP000095283"/>
    </source>
</evidence>
<feature type="domain" description="HIG1" evidence="8">
    <location>
        <begin position="203"/>
        <end position="296"/>
    </location>
</feature>
<dbReference type="WBParaSite" id="Hba_00576">
    <property type="protein sequence ID" value="Hba_00576"/>
    <property type="gene ID" value="Hba_00576"/>
</dbReference>
<dbReference type="InterPro" id="IPR050355">
    <property type="entry name" value="RCF1"/>
</dbReference>
<sequence length="313" mass="35626">MRYHKGEYWYFVIYNIVLSSIIILDSLSTLKIASNESEGKPLYVTKDKFQKIVMEQRRQTANPEFGQRPSLWQRRFLVLTRMYKQQKDIPEIVANGTMNRMHDRMRVVFIVTAVFAFFSIFYVAELINASKIDHDRNAGVVVTKISTMGFFRKVFMSSAGIHEDCERELDAKNKSYEWKKEHLTEDQLKRTSDNERKYSGIPAIPSDIGYGSGKDIGGKKKSGVISQASGNPGVIVGMGLTTLALLGMLKSSFIGDKLGAQKYMQYRIMAQFFTVTALVAGVTIFGSTYEDKNVTKAKQQNQPHVFHQFDIYS</sequence>
<accession>A0A1I7W7F1</accession>
<evidence type="ECO:0000256" key="3">
    <source>
        <dbReference type="ARBA" id="ARBA00007363"/>
    </source>
</evidence>
<dbReference type="InterPro" id="IPR009432">
    <property type="entry name" value="DUF1075"/>
</dbReference>
<evidence type="ECO:0000256" key="2">
    <source>
        <dbReference type="ARBA" id="ARBA00004325"/>
    </source>
</evidence>
<protein>
    <submittedName>
        <fullName evidence="10">HIG1 domain-containing protein</fullName>
    </submittedName>
</protein>
<evidence type="ECO:0000256" key="6">
    <source>
        <dbReference type="ARBA" id="ARBA00023136"/>
    </source>
</evidence>
<evidence type="ECO:0000313" key="10">
    <source>
        <dbReference type="WBParaSite" id="Hba_00576"/>
    </source>
</evidence>